<dbReference type="InterPro" id="IPR044640">
    <property type="entry name" value="RU2A"/>
</dbReference>
<dbReference type="PANTHER" id="PTHR10552">
    <property type="entry name" value="U2 SMALL NUCLEAR RIBONUCLEOPROTEIN A"/>
    <property type="match status" value="1"/>
</dbReference>
<keyword evidence="2" id="KW-0433">Leucine-rich repeat</keyword>
<dbReference type="AlphaFoldDB" id="A0A6G1H7N9"/>
<dbReference type="Gene3D" id="3.80.10.10">
    <property type="entry name" value="Ribonuclease Inhibitor"/>
    <property type="match status" value="1"/>
</dbReference>
<dbReference type="Pfam" id="PF14580">
    <property type="entry name" value="LRR_9"/>
    <property type="match status" value="1"/>
</dbReference>
<evidence type="ECO:0000256" key="1">
    <source>
        <dbReference type="ARBA" id="ARBA00004123"/>
    </source>
</evidence>
<evidence type="ECO:0000256" key="4">
    <source>
        <dbReference type="ARBA" id="ARBA00023242"/>
    </source>
</evidence>
<evidence type="ECO:0000313" key="8">
    <source>
        <dbReference type="Proteomes" id="UP000800041"/>
    </source>
</evidence>
<evidence type="ECO:0000313" key="7">
    <source>
        <dbReference type="EMBL" id="KAF1989175.1"/>
    </source>
</evidence>
<dbReference type="Proteomes" id="UP000800041">
    <property type="component" value="Unassembled WGS sequence"/>
</dbReference>
<evidence type="ECO:0000256" key="2">
    <source>
        <dbReference type="ARBA" id="ARBA00022614"/>
    </source>
</evidence>
<evidence type="ECO:0000256" key="3">
    <source>
        <dbReference type="ARBA" id="ARBA00022737"/>
    </source>
</evidence>
<dbReference type="InterPro" id="IPR032675">
    <property type="entry name" value="LRR_dom_sf"/>
</dbReference>
<comment type="subcellular location">
    <subcellularLocation>
        <location evidence="1">Nucleus</location>
    </subcellularLocation>
</comment>
<keyword evidence="4" id="KW-0539">Nucleus</keyword>
<evidence type="ECO:0000256" key="6">
    <source>
        <dbReference type="ARBA" id="ARBA00024238"/>
    </source>
</evidence>
<gene>
    <name evidence="7" type="ORF">K402DRAFT_427108</name>
</gene>
<accession>A0A6G1H7N9</accession>
<keyword evidence="3" id="KW-0677">Repeat</keyword>
<evidence type="ECO:0000256" key="5">
    <source>
        <dbReference type="ARBA" id="ARBA00024196"/>
    </source>
</evidence>
<name>A0A6G1H7N9_9PEZI</name>
<sequence>MRLTSDLVKSSLSYINPIKERELDLRASLTSISCETVGHQIANIENLGVAGAQECIDFTDNDISTVTNFPLSPKLQTLLLARNRVTTISPTLSKSIPNLSTIVLTENNISELADLDPLANFPKLTHVVLRDNPVTGREHYRYWIIWRCPSVRFLDFQKIKDAERAQAKELFGSVTEPTKLASKIMKIKSRALDVPSAPVNGVGGKTSRIKLTDAEKEQVKKMAQNAKTFAEMERLEKLLNEGRIPGIAFETAEDDPDRMEM</sequence>
<organism evidence="7 8">
    <name type="scientific">Aulographum hederae CBS 113979</name>
    <dbReference type="NCBI Taxonomy" id="1176131"/>
    <lineage>
        <taxon>Eukaryota</taxon>
        <taxon>Fungi</taxon>
        <taxon>Dikarya</taxon>
        <taxon>Ascomycota</taxon>
        <taxon>Pezizomycotina</taxon>
        <taxon>Dothideomycetes</taxon>
        <taxon>Pleosporomycetidae</taxon>
        <taxon>Aulographales</taxon>
        <taxon>Aulographaceae</taxon>
    </lineage>
</organism>
<dbReference type="GO" id="GO:0000398">
    <property type="term" value="P:mRNA splicing, via spliceosome"/>
    <property type="evidence" value="ECO:0007669"/>
    <property type="project" value="InterPro"/>
</dbReference>
<protein>
    <recommendedName>
        <fullName evidence="6">U2 small nuclear ribonucleoprotein A'</fullName>
    </recommendedName>
</protein>
<dbReference type="InterPro" id="IPR001611">
    <property type="entry name" value="Leu-rich_rpt"/>
</dbReference>
<dbReference type="SUPFAM" id="SSF52058">
    <property type="entry name" value="L domain-like"/>
    <property type="match status" value="1"/>
</dbReference>
<dbReference type="PANTHER" id="PTHR10552:SF6">
    <property type="entry name" value="U2 SMALL NUCLEAR RIBONUCLEOPROTEIN A"/>
    <property type="match status" value="1"/>
</dbReference>
<dbReference type="PROSITE" id="PS51450">
    <property type="entry name" value="LRR"/>
    <property type="match status" value="1"/>
</dbReference>
<dbReference type="FunFam" id="3.80.10.10:FF:000026">
    <property type="entry name" value="U2 small nuclear ribonucleoprotein A"/>
    <property type="match status" value="1"/>
</dbReference>
<comment type="similarity">
    <text evidence="5">Belongs to the U2 small nuclear ribonucleoprotein A family.</text>
</comment>
<dbReference type="GO" id="GO:0005686">
    <property type="term" value="C:U2 snRNP"/>
    <property type="evidence" value="ECO:0007669"/>
    <property type="project" value="TreeGrafter"/>
</dbReference>
<dbReference type="GO" id="GO:0030620">
    <property type="term" value="F:U2 snRNA binding"/>
    <property type="evidence" value="ECO:0007669"/>
    <property type="project" value="InterPro"/>
</dbReference>
<dbReference type="OrthoDB" id="433501at2759"/>
<dbReference type="EMBL" id="ML977146">
    <property type="protein sequence ID" value="KAF1989175.1"/>
    <property type="molecule type" value="Genomic_DNA"/>
</dbReference>
<proteinExistence type="inferred from homology"/>
<keyword evidence="8" id="KW-1185">Reference proteome</keyword>
<reference evidence="7" key="1">
    <citation type="journal article" date="2020" name="Stud. Mycol.">
        <title>101 Dothideomycetes genomes: a test case for predicting lifestyles and emergence of pathogens.</title>
        <authorList>
            <person name="Haridas S."/>
            <person name="Albert R."/>
            <person name="Binder M."/>
            <person name="Bloem J."/>
            <person name="Labutti K."/>
            <person name="Salamov A."/>
            <person name="Andreopoulos B."/>
            <person name="Baker S."/>
            <person name="Barry K."/>
            <person name="Bills G."/>
            <person name="Bluhm B."/>
            <person name="Cannon C."/>
            <person name="Castanera R."/>
            <person name="Culley D."/>
            <person name="Daum C."/>
            <person name="Ezra D."/>
            <person name="Gonzalez J."/>
            <person name="Henrissat B."/>
            <person name="Kuo A."/>
            <person name="Liang C."/>
            <person name="Lipzen A."/>
            <person name="Lutzoni F."/>
            <person name="Magnuson J."/>
            <person name="Mondo S."/>
            <person name="Nolan M."/>
            <person name="Ohm R."/>
            <person name="Pangilinan J."/>
            <person name="Park H.-J."/>
            <person name="Ramirez L."/>
            <person name="Alfaro M."/>
            <person name="Sun H."/>
            <person name="Tritt A."/>
            <person name="Yoshinaga Y."/>
            <person name="Zwiers L.-H."/>
            <person name="Turgeon B."/>
            <person name="Goodwin S."/>
            <person name="Spatafora J."/>
            <person name="Crous P."/>
            <person name="Grigoriev I."/>
        </authorList>
    </citation>
    <scope>NUCLEOTIDE SEQUENCE</scope>
    <source>
        <strain evidence="7">CBS 113979</strain>
    </source>
</reference>